<evidence type="ECO:0000313" key="2">
    <source>
        <dbReference type="Proteomes" id="UP001569512"/>
    </source>
</evidence>
<protein>
    <submittedName>
        <fullName evidence="1">Uncharacterized protein</fullName>
    </submittedName>
</protein>
<dbReference type="RefSeq" id="WP_183135264.1">
    <property type="nucleotide sequence ID" value="NZ_JBGMSS010000028.1"/>
</dbReference>
<dbReference type="Proteomes" id="UP001569512">
    <property type="component" value="Unassembled WGS sequence"/>
</dbReference>
<organism evidence="1 2">
    <name type="scientific">Pseudomonas tremae</name>
    <dbReference type="NCBI Taxonomy" id="200454"/>
    <lineage>
        <taxon>Bacteria</taxon>
        <taxon>Pseudomonadati</taxon>
        <taxon>Pseudomonadota</taxon>
        <taxon>Gammaproteobacteria</taxon>
        <taxon>Pseudomonadales</taxon>
        <taxon>Pseudomonadaceae</taxon>
        <taxon>Pseudomonas</taxon>
    </lineage>
</organism>
<keyword evidence="2" id="KW-1185">Reference proteome</keyword>
<proteinExistence type="predicted"/>
<evidence type="ECO:0000313" key="1">
    <source>
        <dbReference type="EMBL" id="MFA0940963.1"/>
    </source>
</evidence>
<name>A0ABV4PMH0_9PSED</name>
<comment type="caution">
    <text evidence="1">The sequence shown here is derived from an EMBL/GenBank/DDBJ whole genome shotgun (WGS) entry which is preliminary data.</text>
</comment>
<reference evidence="1 2" key="1">
    <citation type="submission" date="2024-06" db="EMBL/GenBank/DDBJ databases">
        <title>Genome sequences for Pseudomonas syringae strains with characterized LPS.</title>
        <authorList>
            <person name="Baltrus D.A."/>
            <person name="Krings L."/>
        </authorList>
    </citation>
    <scope>NUCLEOTIDE SEQUENCE [LARGE SCALE GENOMIC DNA]</scope>
    <source>
        <strain evidence="1 2">NCPPB2708</strain>
    </source>
</reference>
<gene>
    <name evidence="1" type="ORF">ACDH53_26745</name>
</gene>
<sequence>MKDTYSYEALIDALEELVPSANSVGLGAVRAIKTRLELYSLSVLGNALAQQRAWSVRGLEAIDFALMTKYSWHPDHLRTLEPASKWLALHQDLLSLEFPRAAVAAWHARYEGIGVVDLLAWTSNPLGLPPTHTTGPQQG</sequence>
<dbReference type="EMBL" id="JBGMSU010000054">
    <property type="protein sequence ID" value="MFA0940963.1"/>
    <property type="molecule type" value="Genomic_DNA"/>
</dbReference>
<accession>A0ABV4PMH0</accession>